<accession>A0A9P1FU36</accession>
<dbReference type="EMBL" id="CAMXCT030001241">
    <property type="protein sequence ID" value="CAL4775503.1"/>
    <property type="molecule type" value="Genomic_DNA"/>
</dbReference>
<dbReference type="GO" id="GO:0016787">
    <property type="term" value="F:hydrolase activity"/>
    <property type="evidence" value="ECO:0007669"/>
    <property type="project" value="UniProtKB-KW"/>
</dbReference>
<dbReference type="AlphaFoldDB" id="A0A9P1FU36"/>
<dbReference type="EMBL" id="CAMXCT010001241">
    <property type="protein sequence ID" value="CAI3988191.1"/>
    <property type="molecule type" value="Genomic_DNA"/>
</dbReference>
<reference evidence="2" key="2">
    <citation type="submission" date="2024-04" db="EMBL/GenBank/DDBJ databases">
        <authorList>
            <person name="Chen Y."/>
            <person name="Shah S."/>
            <person name="Dougan E. K."/>
            <person name="Thang M."/>
            <person name="Chan C."/>
        </authorList>
    </citation>
    <scope>NUCLEOTIDE SEQUENCE [LARGE SCALE GENOMIC DNA]</scope>
</reference>
<name>A0A9P1FU36_9DINO</name>
<dbReference type="EMBL" id="CAMXCT020001241">
    <property type="protein sequence ID" value="CAL1141566.1"/>
    <property type="molecule type" value="Genomic_DNA"/>
</dbReference>
<protein>
    <submittedName>
        <fullName evidence="3">Ubiquitin carboxyl-terminal hydrolase 13</fullName>
    </submittedName>
</protein>
<comment type="caution">
    <text evidence="1">The sequence shown here is derived from an EMBL/GenBank/DDBJ whole genome shotgun (WGS) entry which is preliminary data.</text>
</comment>
<evidence type="ECO:0000313" key="2">
    <source>
        <dbReference type="EMBL" id="CAL1141566.1"/>
    </source>
</evidence>
<evidence type="ECO:0000313" key="4">
    <source>
        <dbReference type="Proteomes" id="UP001152797"/>
    </source>
</evidence>
<evidence type="ECO:0000313" key="3">
    <source>
        <dbReference type="EMBL" id="CAL4775503.1"/>
    </source>
</evidence>
<sequence>MAREGLRYYELSRNGGPRPQRLPDGTWVPARFWGIHRKELRQLYAASCEDEFWRDHLDVTEYVNHFATWCGAGSDFFDFHDPVMLVKPRTAGTEMGYALMVHQDNPQEVNLMVSHAWVENAKSFFEDVLKSMFRNEVAFICFLSNFQGTSAEIDAQLGNDIMRSPFTQVLNSSACQRLLVVPNEELKTNGQGLYSRLWCIWEIKVAADAGLPIIILPDRSSDEHLLGKSIISSRNARCGNPFCPMNKDELLIRAAIARMPPESNRSSAYAFFGICFCTSYGAVVGGGVSEGPEMSGAERAELVFAAQLGVALATEKNG</sequence>
<keyword evidence="4" id="KW-1185">Reference proteome</keyword>
<dbReference type="Proteomes" id="UP001152797">
    <property type="component" value="Unassembled WGS sequence"/>
</dbReference>
<proteinExistence type="predicted"/>
<evidence type="ECO:0000313" key="1">
    <source>
        <dbReference type="EMBL" id="CAI3988191.1"/>
    </source>
</evidence>
<keyword evidence="3" id="KW-0378">Hydrolase</keyword>
<reference evidence="1" key="1">
    <citation type="submission" date="2022-10" db="EMBL/GenBank/DDBJ databases">
        <authorList>
            <person name="Chen Y."/>
            <person name="Dougan E. K."/>
            <person name="Chan C."/>
            <person name="Rhodes N."/>
            <person name="Thang M."/>
        </authorList>
    </citation>
    <scope>NUCLEOTIDE SEQUENCE</scope>
</reference>
<dbReference type="OrthoDB" id="422059at2759"/>
<organism evidence="1">
    <name type="scientific">Cladocopium goreaui</name>
    <dbReference type="NCBI Taxonomy" id="2562237"/>
    <lineage>
        <taxon>Eukaryota</taxon>
        <taxon>Sar</taxon>
        <taxon>Alveolata</taxon>
        <taxon>Dinophyceae</taxon>
        <taxon>Suessiales</taxon>
        <taxon>Symbiodiniaceae</taxon>
        <taxon>Cladocopium</taxon>
    </lineage>
</organism>
<gene>
    <name evidence="1" type="ORF">C1SCF055_LOCUS15402</name>
</gene>